<evidence type="ECO:0000313" key="11">
    <source>
        <dbReference type="WBParaSite" id="L893_g21376.t1"/>
    </source>
</evidence>
<evidence type="ECO:0000313" key="10">
    <source>
        <dbReference type="Proteomes" id="UP000095287"/>
    </source>
</evidence>
<dbReference type="SUPFAM" id="SSF50494">
    <property type="entry name" value="Trypsin-like serine proteases"/>
    <property type="match status" value="1"/>
</dbReference>
<keyword evidence="4" id="KW-0732">Signal</keyword>
<keyword evidence="8" id="KW-0325">Glycoprotein</keyword>
<keyword evidence="6" id="KW-0720">Serine protease</keyword>
<dbReference type="InterPro" id="IPR033116">
    <property type="entry name" value="TRYPSIN_SER"/>
</dbReference>
<evidence type="ECO:0000256" key="6">
    <source>
        <dbReference type="ARBA" id="ARBA00022825"/>
    </source>
</evidence>
<organism evidence="10 11">
    <name type="scientific">Steinernema glaseri</name>
    <dbReference type="NCBI Taxonomy" id="37863"/>
    <lineage>
        <taxon>Eukaryota</taxon>
        <taxon>Metazoa</taxon>
        <taxon>Ecdysozoa</taxon>
        <taxon>Nematoda</taxon>
        <taxon>Chromadorea</taxon>
        <taxon>Rhabditida</taxon>
        <taxon>Tylenchina</taxon>
        <taxon>Panagrolaimomorpha</taxon>
        <taxon>Strongyloidoidea</taxon>
        <taxon>Steinernematidae</taxon>
        <taxon>Steinernema</taxon>
    </lineage>
</organism>
<keyword evidence="3" id="KW-0645">Protease</keyword>
<dbReference type="GO" id="GO:0006508">
    <property type="term" value="P:proteolysis"/>
    <property type="evidence" value="ECO:0007669"/>
    <property type="project" value="UniProtKB-KW"/>
</dbReference>
<keyword evidence="5" id="KW-0378">Hydrolase</keyword>
<sequence length="71" mass="7740">MFCAGFDLGAVDSCSGDSGGPLMCKEDERYELHGLVSWGAGCARRGRPGVYVKVTNFVSWIKAQIRVLDKK</sequence>
<evidence type="ECO:0000256" key="7">
    <source>
        <dbReference type="ARBA" id="ARBA00023157"/>
    </source>
</evidence>
<dbReference type="Proteomes" id="UP000095287">
    <property type="component" value="Unplaced"/>
</dbReference>
<feature type="domain" description="Peptidase S1" evidence="9">
    <location>
        <begin position="1"/>
        <end position="66"/>
    </location>
</feature>
<dbReference type="WBParaSite" id="L893_g21376.t1">
    <property type="protein sequence ID" value="L893_g21376.t1"/>
    <property type="gene ID" value="L893_g21376"/>
</dbReference>
<evidence type="ECO:0000256" key="1">
    <source>
        <dbReference type="ARBA" id="ARBA00004613"/>
    </source>
</evidence>
<dbReference type="PANTHER" id="PTHR24264:SF54">
    <property type="entry name" value="PEPTIDASE S1 DOMAIN-CONTAINING PROTEIN"/>
    <property type="match status" value="1"/>
</dbReference>
<protein>
    <submittedName>
        <fullName evidence="11">Peptidase S1 domain-containing protein</fullName>
    </submittedName>
</protein>
<evidence type="ECO:0000256" key="4">
    <source>
        <dbReference type="ARBA" id="ARBA00022729"/>
    </source>
</evidence>
<name>A0A1I7YZW9_9BILA</name>
<dbReference type="InterPro" id="IPR009003">
    <property type="entry name" value="Peptidase_S1_PA"/>
</dbReference>
<dbReference type="AlphaFoldDB" id="A0A1I7YZW9"/>
<comment type="subcellular location">
    <subcellularLocation>
        <location evidence="1">Secreted</location>
    </subcellularLocation>
</comment>
<keyword evidence="2" id="KW-0964">Secreted</keyword>
<dbReference type="GO" id="GO:0004252">
    <property type="term" value="F:serine-type endopeptidase activity"/>
    <property type="evidence" value="ECO:0007669"/>
    <property type="project" value="InterPro"/>
</dbReference>
<dbReference type="PROSITE" id="PS00135">
    <property type="entry name" value="TRYPSIN_SER"/>
    <property type="match status" value="1"/>
</dbReference>
<evidence type="ECO:0000256" key="5">
    <source>
        <dbReference type="ARBA" id="ARBA00022801"/>
    </source>
</evidence>
<accession>A0A1I7YZW9</accession>
<dbReference type="InterPro" id="IPR001254">
    <property type="entry name" value="Trypsin_dom"/>
</dbReference>
<dbReference type="Pfam" id="PF00089">
    <property type="entry name" value="Trypsin"/>
    <property type="match status" value="1"/>
</dbReference>
<keyword evidence="10" id="KW-1185">Reference proteome</keyword>
<reference evidence="11" key="1">
    <citation type="submission" date="2016-11" db="UniProtKB">
        <authorList>
            <consortium name="WormBaseParasite"/>
        </authorList>
    </citation>
    <scope>IDENTIFICATION</scope>
</reference>
<dbReference type="GO" id="GO:0005615">
    <property type="term" value="C:extracellular space"/>
    <property type="evidence" value="ECO:0007669"/>
    <property type="project" value="TreeGrafter"/>
</dbReference>
<evidence type="ECO:0000256" key="2">
    <source>
        <dbReference type="ARBA" id="ARBA00022525"/>
    </source>
</evidence>
<evidence type="ECO:0000256" key="3">
    <source>
        <dbReference type="ARBA" id="ARBA00022670"/>
    </source>
</evidence>
<evidence type="ECO:0000256" key="8">
    <source>
        <dbReference type="ARBA" id="ARBA00023180"/>
    </source>
</evidence>
<proteinExistence type="predicted"/>
<dbReference type="FunFam" id="2.40.10.10:FF:000054">
    <property type="entry name" value="Complement C1r subcomponent"/>
    <property type="match status" value="1"/>
</dbReference>
<dbReference type="InterPro" id="IPR050127">
    <property type="entry name" value="Serine_Proteases_S1"/>
</dbReference>
<dbReference type="PROSITE" id="PS50240">
    <property type="entry name" value="TRYPSIN_DOM"/>
    <property type="match status" value="1"/>
</dbReference>
<dbReference type="PANTHER" id="PTHR24264">
    <property type="entry name" value="TRYPSIN-RELATED"/>
    <property type="match status" value="1"/>
</dbReference>
<dbReference type="InterPro" id="IPR043504">
    <property type="entry name" value="Peptidase_S1_PA_chymotrypsin"/>
</dbReference>
<dbReference type="Gene3D" id="2.40.10.10">
    <property type="entry name" value="Trypsin-like serine proteases"/>
    <property type="match status" value="1"/>
</dbReference>
<keyword evidence="7" id="KW-1015">Disulfide bond</keyword>
<evidence type="ECO:0000259" key="9">
    <source>
        <dbReference type="PROSITE" id="PS50240"/>
    </source>
</evidence>